<dbReference type="GO" id="GO:0016787">
    <property type="term" value="F:hydrolase activity"/>
    <property type="evidence" value="ECO:0007669"/>
    <property type="project" value="UniProtKB-KW"/>
</dbReference>
<feature type="transmembrane region" description="Helical" evidence="7">
    <location>
        <begin position="74"/>
        <end position="91"/>
    </location>
</feature>
<evidence type="ECO:0000259" key="8">
    <source>
        <dbReference type="Pfam" id="PF00884"/>
    </source>
</evidence>
<reference evidence="9 10" key="1">
    <citation type="journal article" date="2017" name="Int. J. Syst. Evol. Microbiol.">
        <title>Jeotgalibaca porci sp. nov. and Jeotgalibaca arthritidis sp. nov., isolated from pigs, and emended description of the genus Jeotgalibaca.</title>
        <authorList>
            <person name="Zamora L."/>
            <person name="Perez-Sancho M."/>
            <person name="Dominguez L."/>
            <person name="Fernandez-Garayzabal J.F."/>
            <person name="Vela A.I."/>
        </authorList>
    </citation>
    <scope>NUCLEOTIDE SEQUENCE [LARGE SCALE GENOMIC DNA]</scope>
    <source>
        <strain evidence="9 10">CECT 9157</strain>
    </source>
</reference>
<gene>
    <name evidence="9" type="ORF">G7057_07010</name>
</gene>
<dbReference type="GO" id="GO:0005886">
    <property type="term" value="C:plasma membrane"/>
    <property type="evidence" value="ECO:0007669"/>
    <property type="project" value="UniProtKB-SubCell"/>
</dbReference>
<dbReference type="Gene3D" id="3.40.720.10">
    <property type="entry name" value="Alkaline Phosphatase, subunit A"/>
    <property type="match status" value="1"/>
</dbReference>
<keyword evidence="5 7" id="KW-1133">Transmembrane helix</keyword>
<name>A0A6G7KAD1_9LACT</name>
<evidence type="ECO:0000256" key="5">
    <source>
        <dbReference type="ARBA" id="ARBA00022989"/>
    </source>
</evidence>
<proteinExistence type="predicted"/>
<evidence type="ECO:0000256" key="4">
    <source>
        <dbReference type="ARBA" id="ARBA00022692"/>
    </source>
</evidence>
<keyword evidence="9" id="KW-0378">Hydrolase</keyword>
<evidence type="ECO:0000256" key="2">
    <source>
        <dbReference type="ARBA" id="ARBA00004936"/>
    </source>
</evidence>
<dbReference type="EMBL" id="CP049740">
    <property type="protein sequence ID" value="QII82205.1"/>
    <property type="molecule type" value="Genomic_DNA"/>
</dbReference>
<dbReference type="InterPro" id="IPR000917">
    <property type="entry name" value="Sulfatase_N"/>
</dbReference>
<keyword evidence="10" id="KW-1185">Reference proteome</keyword>
<dbReference type="InterPro" id="IPR050448">
    <property type="entry name" value="OpgB/LTA_synthase_biosynth"/>
</dbReference>
<evidence type="ECO:0000256" key="6">
    <source>
        <dbReference type="ARBA" id="ARBA00023136"/>
    </source>
</evidence>
<dbReference type="Pfam" id="PF00884">
    <property type="entry name" value="Sulfatase"/>
    <property type="match status" value="1"/>
</dbReference>
<dbReference type="SUPFAM" id="SSF53649">
    <property type="entry name" value="Alkaline phosphatase-like"/>
    <property type="match status" value="1"/>
</dbReference>
<feature type="transmembrane region" description="Helical" evidence="7">
    <location>
        <begin position="118"/>
        <end position="139"/>
    </location>
</feature>
<keyword evidence="9" id="KW-0808">Transferase</keyword>
<dbReference type="GO" id="GO:0016740">
    <property type="term" value="F:transferase activity"/>
    <property type="evidence" value="ECO:0007669"/>
    <property type="project" value="UniProtKB-KW"/>
</dbReference>
<dbReference type="AlphaFoldDB" id="A0A6G7KAD1"/>
<protein>
    <submittedName>
        <fullName evidence="9">Sulfatase-like hydrolase/transferase</fullName>
    </submittedName>
</protein>
<dbReference type="InterPro" id="IPR017850">
    <property type="entry name" value="Alkaline_phosphatase_core_sf"/>
</dbReference>
<sequence length="613" mass="70717">MNTRMTSKKGRQWLSLIATVFISQLLLQWFQNELNISLVFNFVFRWHTIKFLISWLVLLVPAIWIWAVVGKVRLANLTFFSLSAIIGFMSFEKMRQRSEPLYPSDFSMVSSVGSLVEMLTPTLLFAIVILVLMIGVLLFFVIRQERKQTSLKLSKRSRIVMLLLSSFGLVYLSTFSKEGNLVKKAYDYSAYWIPYSQQMNYYNNGFVAGFLYNLPADTMDKPAGDEGDVLQTIEETYSEKAAAINSQRSATVEQPNIIFIMNESFADPFDLKETSQVWDPIPFTRTLSQESWSGRMLSQGYGGGTANIEFEALTALSMEPFAAHVSTPFTQFLPKETTFPSIVSKLKGRGYYATAIHPYNTSMYKRRQNYDNLAFDAFYYDETMTNRLKIDNNPYISDQSAYDEVIQVMADSVETDFVHLVTMQNHMPYAAKYDDYPLFQETGYRNEKINQYLQDLNYSDQALEQFYEDLQALDEPTAVVFWGDHWPSVFGEKILENNGQTTLHQTPAIIFTNYLSDSQPLGLISPIYFYSELARLTDQPVSGFDAFLMDLRQEVPAFEKGMYYSKEKEDFVKSRDDLSEQAQHLLEIYDWIMYDMTTGKKTLINSGFFDDFN</sequence>
<evidence type="ECO:0000313" key="10">
    <source>
        <dbReference type="Proteomes" id="UP000501451"/>
    </source>
</evidence>
<dbReference type="CDD" id="cd16015">
    <property type="entry name" value="LTA_synthase"/>
    <property type="match status" value="1"/>
</dbReference>
<keyword evidence="3" id="KW-1003">Cell membrane</keyword>
<feature type="transmembrane region" description="Helical" evidence="7">
    <location>
        <begin position="51"/>
        <end position="69"/>
    </location>
</feature>
<accession>A0A6G7KAD1</accession>
<comment type="subcellular location">
    <subcellularLocation>
        <location evidence="1">Cell membrane</location>
        <topology evidence="1">Multi-pass membrane protein</topology>
    </subcellularLocation>
</comment>
<organism evidence="9 10">
    <name type="scientific">Jeotgalibaca arthritidis</name>
    <dbReference type="NCBI Taxonomy" id="1868794"/>
    <lineage>
        <taxon>Bacteria</taxon>
        <taxon>Bacillati</taxon>
        <taxon>Bacillota</taxon>
        <taxon>Bacilli</taxon>
        <taxon>Lactobacillales</taxon>
        <taxon>Carnobacteriaceae</taxon>
        <taxon>Jeotgalibaca</taxon>
    </lineage>
</organism>
<dbReference type="PANTHER" id="PTHR47371">
    <property type="entry name" value="LIPOTEICHOIC ACID SYNTHASE"/>
    <property type="match status" value="1"/>
</dbReference>
<dbReference type="PANTHER" id="PTHR47371:SF3">
    <property type="entry name" value="PHOSPHOGLYCEROL TRANSFERASE I"/>
    <property type="match status" value="1"/>
</dbReference>
<evidence type="ECO:0000256" key="1">
    <source>
        <dbReference type="ARBA" id="ARBA00004651"/>
    </source>
</evidence>
<evidence type="ECO:0000256" key="3">
    <source>
        <dbReference type="ARBA" id="ARBA00022475"/>
    </source>
</evidence>
<keyword evidence="6 7" id="KW-0472">Membrane</keyword>
<evidence type="ECO:0000313" key="9">
    <source>
        <dbReference type="EMBL" id="QII82205.1"/>
    </source>
</evidence>
<feature type="transmembrane region" description="Helical" evidence="7">
    <location>
        <begin position="12"/>
        <end position="31"/>
    </location>
</feature>
<dbReference type="RefSeq" id="WP_166162309.1">
    <property type="nucleotide sequence ID" value="NZ_CP049740.1"/>
</dbReference>
<evidence type="ECO:0000256" key="7">
    <source>
        <dbReference type="SAM" id="Phobius"/>
    </source>
</evidence>
<keyword evidence="4 7" id="KW-0812">Transmembrane</keyword>
<dbReference type="KEGG" id="jar:G7057_07010"/>
<feature type="transmembrane region" description="Helical" evidence="7">
    <location>
        <begin position="159"/>
        <end position="176"/>
    </location>
</feature>
<comment type="pathway">
    <text evidence="2">Cell wall biogenesis; lipoteichoic acid biosynthesis.</text>
</comment>
<feature type="domain" description="Sulfatase N-terminal" evidence="8">
    <location>
        <begin position="255"/>
        <end position="538"/>
    </location>
</feature>
<dbReference type="Proteomes" id="UP000501451">
    <property type="component" value="Chromosome"/>
</dbReference>